<protein>
    <recommendedName>
        <fullName evidence="1">DUF7054 domain-containing protein</fullName>
    </recommendedName>
</protein>
<proteinExistence type="predicted"/>
<keyword evidence="3" id="KW-1185">Reference proteome</keyword>
<comment type="caution">
    <text evidence="2">The sequence shown here is derived from an EMBL/GenBank/DDBJ whole genome shotgun (WGS) entry which is preliminary data.</text>
</comment>
<evidence type="ECO:0000313" key="2">
    <source>
        <dbReference type="EMBL" id="KAH6822160.1"/>
    </source>
</evidence>
<dbReference type="AlphaFoldDB" id="A0AAD4P105"/>
<evidence type="ECO:0000313" key="3">
    <source>
        <dbReference type="Proteomes" id="UP001190926"/>
    </source>
</evidence>
<dbReference type="PANTHER" id="PTHR33270:SF5">
    <property type="entry name" value="GB|AAC00605.1"/>
    <property type="match status" value="1"/>
</dbReference>
<sequence>MKKMKSNVNEDKSNRFLVTVNVFGSAGAIRFVVKGDDDAAAVTQTALKMYAREGRLPILGSDVDTFSLYPTDAGFQALNPWEKIGSRGARNFVLSKKESKPHMTEARSEAINRKARGWRAWLHKSLSLKILSHSN</sequence>
<feature type="domain" description="DUF7054" evidence="1">
    <location>
        <begin position="12"/>
        <end position="94"/>
    </location>
</feature>
<dbReference type="Pfam" id="PF23156">
    <property type="entry name" value="DUF7054"/>
    <property type="match status" value="1"/>
</dbReference>
<gene>
    <name evidence="2" type="ORF">C2S53_020038</name>
</gene>
<dbReference type="InterPro" id="IPR040358">
    <property type="entry name" value="At4g22758-like"/>
</dbReference>
<organism evidence="2 3">
    <name type="scientific">Perilla frutescens var. hirtella</name>
    <name type="common">Perilla citriodora</name>
    <name type="synonym">Perilla setoyensis</name>
    <dbReference type="NCBI Taxonomy" id="608512"/>
    <lineage>
        <taxon>Eukaryota</taxon>
        <taxon>Viridiplantae</taxon>
        <taxon>Streptophyta</taxon>
        <taxon>Embryophyta</taxon>
        <taxon>Tracheophyta</taxon>
        <taxon>Spermatophyta</taxon>
        <taxon>Magnoliopsida</taxon>
        <taxon>eudicotyledons</taxon>
        <taxon>Gunneridae</taxon>
        <taxon>Pentapetalae</taxon>
        <taxon>asterids</taxon>
        <taxon>lamiids</taxon>
        <taxon>Lamiales</taxon>
        <taxon>Lamiaceae</taxon>
        <taxon>Nepetoideae</taxon>
        <taxon>Elsholtzieae</taxon>
        <taxon>Perilla</taxon>
    </lineage>
</organism>
<dbReference type="Proteomes" id="UP001190926">
    <property type="component" value="Unassembled WGS sequence"/>
</dbReference>
<accession>A0AAD4P105</accession>
<evidence type="ECO:0000259" key="1">
    <source>
        <dbReference type="Pfam" id="PF23156"/>
    </source>
</evidence>
<dbReference type="InterPro" id="IPR055482">
    <property type="entry name" value="DUF7054"/>
</dbReference>
<dbReference type="EMBL" id="SDAM02001466">
    <property type="protein sequence ID" value="KAH6822160.1"/>
    <property type="molecule type" value="Genomic_DNA"/>
</dbReference>
<name>A0AAD4P105_PERFH</name>
<dbReference type="PANTHER" id="PTHR33270">
    <property type="entry name" value="BNAC05G50380D PROTEIN"/>
    <property type="match status" value="1"/>
</dbReference>
<reference evidence="2 3" key="1">
    <citation type="journal article" date="2021" name="Nat. Commun.">
        <title>Incipient diploidization of the medicinal plant Perilla within 10,000 years.</title>
        <authorList>
            <person name="Zhang Y."/>
            <person name="Shen Q."/>
            <person name="Leng L."/>
            <person name="Zhang D."/>
            <person name="Chen S."/>
            <person name="Shi Y."/>
            <person name="Ning Z."/>
            <person name="Chen S."/>
        </authorList>
    </citation>
    <scope>NUCLEOTIDE SEQUENCE [LARGE SCALE GENOMIC DNA]</scope>
    <source>
        <strain evidence="3">cv. PC099</strain>
    </source>
</reference>